<reference evidence="2" key="2">
    <citation type="submission" date="2020-09" db="EMBL/GenBank/DDBJ databases">
        <authorList>
            <person name="Sun Q."/>
            <person name="Sedlacek I."/>
        </authorList>
    </citation>
    <scope>NUCLEOTIDE SEQUENCE</scope>
    <source>
        <strain evidence="2">CCM 7897</strain>
    </source>
</reference>
<organism evidence="2 3">
    <name type="scientific">Azorhizobium oxalatiphilum</name>
    <dbReference type="NCBI Taxonomy" id="980631"/>
    <lineage>
        <taxon>Bacteria</taxon>
        <taxon>Pseudomonadati</taxon>
        <taxon>Pseudomonadota</taxon>
        <taxon>Alphaproteobacteria</taxon>
        <taxon>Hyphomicrobiales</taxon>
        <taxon>Xanthobacteraceae</taxon>
        <taxon>Azorhizobium</taxon>
    </lineage>
</organism>
<feature type="signal peptide" evidence="1">
    <location>
        <begin position="1"/>
        <end position="24"/>
    </location>
</feature>
<gene>
    <name evidence="2" type="ORF">GCM10007301_54320</name>
</gene>
<evidence type="ECO:0000313" key="2">
    <source>
        <dbReference type="EMBL" id="GGF87593.1"/>
    </source>
</evidence>
<reference evidence="2" key="1">
    <citation type="journal article" date="2014" name="Int. J. Syst. Evol. Microbiol.">
        <title>Complete genome sequence of Corynebacterium casei LMG S-19264T (=DSM 44701T), isolated from a smear-ripened cheese.</title>
        <authorList>
            <consortium name="US DOE Joint Genome Institute (JGI-PGF)"/>
            <person name="Walter F."/>
            <person name="Albersmeier A."/>
            <person name="Kalinowski J."/>
            <person name="Ruckert C."/>
        </authorList>
    </citation>
    <scope>NUCLEOTIDE SEQUENCE</scope>
    <source>
        <strain evidence="2">CCM 7897</strain>
    </source>
</reference>
<dbReference type="Proteomes" id="UP000606044">
    <property type="component" value="Unassembled WGS sequence"/>
</dbReference>
<accession>A0A917FJF5</accession>
<name>A0A917FJF5_9HYPH</name>
<comment type="caution">
    <text evidence="2">The sequence shown here is derived from an EMBL/GenBank/DDBJ whole genome shotgun (WGS) entry which is preliminary data.</text>
</comment>
<evidence type="ECO:0000256" key="1">
    <source>
        <dbReference type="SAM" id="SignalP"/>
    </source>
</evidence>
<dbReference type="RefSeq" id="WP_188584017.1">
    <property type="nucleotide sequence ID" value="NZ_BMCT01000012.1"/>
</dbReference>
<keyword evidence="1" id="KW-0732">Signal</keyword>
<protein>
    <submittedName>
        <fullName evidence="2">Uncharacterized protein</fullName>
    </submittedName>
</protein>
<evidence type="ECO:0000313" key="3">
    <source>
        <dbReference type="Proteomes" id="UP000606044"/>
    </source>
</evidence>
<proteinExistence type="predicted"/>
<sequence>MRQAFRFFLGVALLLGFISLPAAAATVIDYAKVRNYEKAMPASPVSKTAESEVMAALAQQPASVRDPLGRKPLILGSSTGAFTAAGARETAYLLSAGKPSATDLNTTIPQLVLVLEGQRATGAYVLPATGGYQAIVGAVAGADGKRDLLLEGSFMNMGQMVVSLDVLRLGPDASTSVQRTLKEVYYDGCGNPRGAREKRAATIRIADDGQMAVSWHELKCSN</sequence>
<feature type="chain" id="PRO_5036974244" evidence="1">
    <location>
        <begin position="25"/>
        <end position="222"/>
    </location>
</feature>
<dbReference type="EMBL" id="BMCT01000012">
    <property type="protein sequence ID" value="GGF87593.1"/>
    <property type="molecule type" value="Genomic_DNA"/>
</dbReference>
<dbReference type="AlphaFoldDB" id="A0A917FJF5"/>
<keyword evidence="3" id="KW-1185">Reference proteome</keyword>